<gene>
    <name evidence="2" type="ORF">U0070_022440</name>
</gene>
<dbReference type="AlphaFoldDB" id="A0AAW0HBS3"/>
<keyword evidence="3" id="KW-1185">Reference proteome</keyword>
<feature type="compositionally biased region" description="Polar residues" evidence="1">
    <location>
        <begin position="99"/>
        <end position="110"/>
    </location>
</feature>
<reference evidence="2 3" key="1">
    <citation type="journal article" date="2023" name="bioRxiv">
        <title>Conserved and derived expression patterns and positive selection on dental genes reveal complex evolutionary context of ever-growing rodent molars.</title>
        <authorList>
            <person name="Calamari Z.T."/>
            <person name="Song A."/>
            <person name="Cohen E."/>
            <person name="Akter M."/>
            <person name="Roy R.D."/>
            <person name="Hallikas O."/>
            <person name="Christensen M.M."/>
            <person name="Li P."/>
            <person name="Marangoni P."/>
            <person name="Jernvall J."/>
            <person name="Klein O.D."/>
        </authorList>
    </citation>
    <scope>NUCLEOTIDE SEQUENCE [LARGE SCALE GENOMIC DNA]</scope>
    <source>
        <strain evidence="2">V071</strain>
    </source>
</reference>
<sequence length="110" mass="11374">MKGSIINHPHVHSGQHSCFCGNLMVPSGNLPAPAPAAGLQCVQIPVLQDDPSGEGGLPLALSPQRSAFHPYFTVDLPVYVLQEVLPSPGGSAGLESVQAPGSTINLQDLQ</sequence>
<dbReference type="EMBL" id="JBBHLL010000561">
    <property type="protein sequence ID" value="KAK7800254.1"/>
    <property type="molecule type" value="Genomic_DNA"/>
</dbReference>
<evidence type="ECO:0000313" key="2">
    <source>
        <dbReference type="EMBL" id="KAK7800254.1"/>
    </source>
</evidence>
<feature type="region of interest" description="Disordered" evidence="1">
    <location>
        <begin position="90"/>
        <end position="110"/>
    </location>
</feature>
<comment type="caution">
    <text evidence="2">The sequence shown here is derived from an EMBL/GenBank/DDBJ whole genome shotgun (WGS) entry which is preliminary data.</text>
</comment>
<evidence type="ECO:0000313" key="3">
    <source>
        <dbReference type="Proteomes" id="UP001488838"/>
    </source>
</evidence>
<accession>A0AAW0HBS3</accession>
<evidence type="ECO:0000256" key="1">
    <source>
        <dbReference type="SAM" id="MobiDB-lite"/>
    </source>
</evidence>
<dbReference type="Proteomes" id="UP001488838">
    <property type="component" value="Unassembled WGS sequence"/>
</dbReference>
<organism evidence="2 3">
    <name type="scientific">Myodes glareolus</name>
    <name type="common">Bank vole</name>
    <name type="synonym">Clethrionomys glareolus</name>
    <dbReference type="NCBI Taxonomy" id="447135"/>
    <lineage>
        <taxon>Eukaryota</taxon>
        <taxon>Metazoa</taxon>
        <taxon>Chordata</taxon>
        <taxon>Craniata</taxon>
        <taxon>Vertebrata</taxon>
        <taxon>Euteleostomi</taxon>
        <taxon>Mammalia</taxon>
        <taxon>Eutheria</taxon>
        <taxon>Euarchontoglires</taxon>
        <taxon>Glires</taxon>
        <taxon>Rodentia</taxon>
        <taxon>Myomorpha</taxon>
        <taxon>Muroidea</taxon>
        <taxon>Cricetidae</taxon>
        <taxon>Arvicolinae</taxon>
        <taxon>Myodes</taxon>
    </lineage>
</organism>
<name>A0AAW0HBS3_MYOGA</name>
<protein>
    <submittedName>
        <fullName evidence="2">Uncharacterized protein</fullName>
    </submittedName>
</protein>
<proteinExistence type="predicted"/>